<comment type="similarity">
    <text evidence="1">Belongs to the short-chain dehydrogenases/reductases (SDR) family.</text>
</comment>
<dbReference type="InterPro" id="IPR020904">
    <property type="entry name" value="Sc_DH/Rdtase_CS"/>
</dbReference>
<dbReference type="InterPro" id="IPR057326">
    <property type="entry name" value="KR_dom"/>
</dbReference>
<dbReference type="RefSeq" id="WP_192741976.1">
    <property type="nucleotide sequence ID" value="NZ_JADBEJ010000001.1"/>
</dbReference>
<evidence type="ECO:0000256" key="1">
    <source>
        <dbReference type="ARBA" id="ARBA00006484"/>
    </source>
</evidence>
<reference evidence="4 5" key="1">
    <citation type="submission" date="2020-10" db="EMBL/GenBank/DDBJ databases">
        <title>Sequencing the genomes of 1000 actinobacteria strains.</title>
        <authorList>
            <person name="Klenk H.-P."/>
        </authorList>
    </citation>
    <scope>NUCLEOTIDE SEQUENCE [LARGE SCALE GENOMIC DNA]</scope>
    <source>
        <strain evidence="4 5">DSM 46661</strain>
    </source>
</reference>
<name>A0ABR9L136_9PSEU</name>
<dbReference type="CDD" id="cd05233">
    <property type="entry name" value="SDR_c"/>
    <property type="match status" value="1"/>
</dbReference>
<dbReference type="PROSITE" id="PS00061">
    <property type="entry name" value="ADH_SHORT"/>
    <property type="match status" value="1"/>
</dbReference>
<dbReference type="InterPro" id="IPR036291">
    <property type="entry name" value="NAD(P)-bd_dom_sf"/>
</dbReference>
<evidence type="ECO:0000313" key="5">
    <source>
        <dbReference type="Proteomes" id="UP000656548"/>
    </source>
</evidence>
<feature type="domain" description="Ketoreductase" evidence="3">
    <location>
        <begin position="8"/>
        <end position="189"/>
    </location>
</feature>
<comment type="caution">
    <text evidence="4">The sequence shown here is derived from an EMBL/GenBank/DDBJ whole genome shotgun (WGS) entry which is preliminary data.</text>
</comment>
<dbReference type="Pfam" id="PF13561">
    <property type="entry name" value="adh_short_C2"/>
    <property type="match status" value="1"/>
</dbReference>
<dbReference type="Proteomes" id="UP000656548">
    <property type="component" value="Unassembled WGS sequence"/>
</dbReference>
<protein>
    <submittedName>
        <fullName evidence="4">NAD(P)-dependent dehydrogenase (Short-subunit alcohol dehydrogenase family)</fullName>
    </submittedName>
</protein>
<evidence type="ECO:0000259" key="3">
    <source>
        <dbReference type="SMART" id="SM00822"/>
    </source>
</evidence>
<evidence type="ECO:0000313" key="4">
    <source>
        <dbReference type="EMBL" id="MBE1574321.1"/>
    </source>
</evidence>
<dbReference type="SMART" id="SM00822">
    <property type="entry name" value="PKS_KR"/>
    <property type="match status" value="1"/>
</dbReference>
<dbReference type="PANTHER" id="PTHR42760:SF115">
    <property type="entry name" value="3-OXOACYL-[ACYL-CARRIER-PROTEIN] REDUCTASE FABG"/>
    <property type="match status" value="1"/>
</dbReference>
<dbReference type="PANTHER" id="PTHR42760">
    <property type="entry name" value="SHORT-CHAIN DEHYDROGENASES/REDUCTASES FAMILY MEMBER"/>
    <property type="match status" value="1"/>
</dbReference>
<dbReference type="InterPro" id="IPR002347">
    <property type="entry name" value="SDR_fam"/>
</dbReference>
<dbReference type="Gene3D" id="3.40.50.720">
    <property type="entry name" value="NAD(P)-binding Rossmann-like Domain"/>
    <property type="match status" value="1"/>
</dbReference>
<dbReference type="PRINTS" id="PR00080">
    <property type="entry name" value="SDRFAMILY"/>
</dbReference>
<keyword evidence="2" id="KW-0560">Oxidoreductase</keyword>
<proteinExistence type="inferred from homology"/>
<evidence type="ECO:0000256" key="2">
    <source>
        <dbReference type="ARBA" id="ARBA00023002"/>
    </source>
</evidence>
<dbReference type="SUPFAM" id="SSF51735">
    <property type="entry name" value="NAD(P)-binding Rossmann-fold domains"/>
    <property type="match status" value="1"/>
</dbReference>
<dbReference type="PRINTS" id="PR00081">
    <property type="entry name" value="GDHRDH"/>
</dbReference>
<accession>A0ABR9L136</accession>
<organism evidence="4 5">
    <name type="scientific">Amycolatopsis roodepoortensis</name>
    <dbReference type="NCBI Taxonomy" id="700274"/>
    <lineage>
        <taxon>Bacteria</taxon>
        <taxon>Bacillati</taxon>
        <taxon>Actinomycetota</taxon>
        <taxon>Actinomycetes</taxon>
        <taxon>Pseudonocardiales</taxon>
        <taxon>Pseudonocardiaceae</taxon>
        <taxon>Amycolatopsis</taxon>
    </lineage>
</organism>
<dbReference type="EMBL" id="JADBEJ010000001">
    <property type="protein sequence ID" value="MBE1574321.1"/>
    <property type="molecule type" value="Genomic_DNA"/>
</dbReference>
<gene>
    <name evidence="4" type="ORF">H4W30_001350</name>
</gene>
<keyword evidence="5" id="KW-1185">Reference proteome</keyword>
<sequence length="253" mass="25572">MTGRLTGKVALVTGGGAGIGRAVATTFAEEGATVVVSGRSEEPLAQTVKLVQDAGGEASSVVADTTSATEMAELVKTIVSRHGGLHVAVNNAGVFAAGGMITDIDVAEWTDQLRTNLTGTLVSMQQEIAHMRANGGGAIVNLASAVGRHVTVPGTGAYAASKAGISALSATAAREYIREGIRINVVSPGPINTPMSLLPGESEAERDVRMAEGMPIARVGRTEEVAAAVLYLASSESAYVVGQDLVIDGGASS</sequence>